<organism evidence="5 6">
    <name type="scientific">Pseudonocardia kongjuensis</name>
    <dbReference type="NCBI Taxonomy" id="102227"/>
    <lineage>
        <taxon>Bacteria</taxon>
        <taxon>Bacillati</taxon>
        <taxon>Actinomycetota</taxon>
        <taxon>Actinomycetes</taxon>
        <taxon>Pseudonocardiales</taxon>
        <taxon>Pseudonocardiaceae</taxon>
        <taxon>Pseudonocardia</taxon>
    </lineage>
</organism>
<dbReference type="Gene3D" id="3.40.50.1700">
    <property type="entry name" value="Glycoside hydrolase family 3 C-terminal domain"/>
    <property type="match status" value="1"/>
</dbReference>
<dbReference type="InterPro" id="IPR036962">
    <property type="entry name" value="Glyco_hydro_3_N_sf"/>
</dbReference>
<feature type="region of interest" description="Disordered" evidence="3">
    <location>
        <begin position="292"/>
        <end position="322"/>
    </location>
</feature>
<dbReference type="Gene3D" id="2.60.40.10">
    <property type="entry name" value="Immunoglobulins"/>
    <property type="match status" value="1"/>
</dbReference>
<dbReference type="Gene3D" id="2.60.120.260">
    <property type="entry name" value="Galactose-binding domain-like"/>
    <property type="match status" value="1"/>
</dbReference>
<dbReference type="EMBL" id="BAAAJK010000006">
    <property type="protein sequence ID" value="GAA1384928.1"/>
    <property type="molecule type" value="Genomic_DNA"/>
</dbReference>
<dbReference type="InterPro" id="IPR002772">
    <property type="entry name" value="Glyco_hydro_3_C"/>
</dbReference>
<evidence type="ECO:0000256" key="1">
    <source>
        <dbReference type="ARBA" id="ARBA00005336"/>
    </source>
</evidence>
<keyword evidence="6" id="KW-1185">Reference proteome</keyword>
<sequence length="822" mass="84653">MADVDEDLLTTLIDTLDLERKVALLTGAGFWSTRAEPLIGLRAMVLSDGPSGVRGTSFDERDPSLSLPSSSALGATWDPAAARRYGLALGAEARRKGADVLLGPTVNLHRSPYGGRHFEALSEDPLLTGELAAAYVAGVQAHGVAATPKHYVGNDAETERFTVDNRIGDRALHEVYLAAFEPAVVRAGAWLVMSAYNAVNGPTMSENPLLAEPLTGEWGFDGVVVSDWGAVRTTEPSARAEQHLVMPGPAGVWGAALVDAVRDGRVDGSVVDDKVRRLLRLAARVGALDPAGRPAGCGAPGGPPGAPGATAAPDAGPGTPDPAAARELAAAGTVLLRNTGELPWSPGGPASVAVLGHNAVLARTQGGGSATVRPAGVVTPLDGLRDALGADRVTHRLGARVAEGVQPFAPGTMTNPVTGGPGLRAVFRDAGGAALRAEDRTGASLIWMGAEIPDGTDHLEISLRWAAPAGTHRIGAAAVGRIILDADGRRVLDADGVLTGDHGPGAAIFEAPSVSAEVGTDGPVDLVLRFRPSGFEAGLPLAALVVGEEIVVADPAAEIAAAAALAAGSEAAVVVVGTSDRIESEGFDRGTLALPGHQDALVRAVAAANPRTVVVVNAGAPVLLPWRDEVAAVLVGWFGGERFGEALADVLLGVREPGGRLPTTWPSTGTERSVLPVTPADGALHYTEGIHVGHRNWLRHGETPAYPFGHGLGYTGWRLDGARLAADGAIEVALTNTGDRPGRQVVQAYLSRPDSAVERPVRWLAGWAVVDAGPGPATARIRLAPGALRHRDGDRWVTEPGAFTLDVGFSVTDLRARLRVPA</sequence>
<dbReference type="GO" id="GO:0016787">
    <property type="term" value="F:hydrolase activity"/>
    <property type="evidence" value="ECO:0007669"/>
    <property type="project" value="UniProtKB-KW"/>
</dbReference>
<gene>
    <name evidence="5" type="ORF">GCM10009613_16520</name>
</gene>
<dbReference type="Pfam" id="PF14310">
    <property type="entry name" value="Fn3-like"/>
    <property type="match status" value="1"/>
</dbReference>
<dbReference type="SUPFAM" id="SSF52279">
    <property type="entry name" value="Beta-D-glucan exohydrolase, C-terminal domain"/>
    <property type="match status" value="1"/>
</dbReference>
<comment type="similarity">
    <text evidence="1">Belongs to the glycosyl hydrolase 3 family.</text>
</comment>
<feature type="compositionally biased region" description="Low complexity" evidence="3">
    <location>
        <begin position="307"/>
        <end position="322"/>
    </location>
</feature>
<proteinExistence type="inferred from homology"/>
<dbReference type="InterPro" id="IPR036881">
    <property type="entry name" value="Glyco_hydro_3_C_sf"/>
</dbReference>
<name>A0ABP4I996_9PSEU</name>
<feature type="domain" description="Fibronectin type III-like" evidence="4">
    <location>
        <begin position="744"/>
        <end position="811"/>
    </location>
</feature>
<reference evidence="6" key="1">
    <citation type="journal article" date="2019" name="Int. J. Syst. Evol. Microbiol.">
        <title>The Global Catalogue of Microorganisms (GCM) 10K type strain sequencing project: providing services to taxonomists for standard genome sequencing and annotation.</title>
        <authorList>
            <consortium name="The Broad Institute Genomics Platform"/>
            <consortium name="The Broad Institute Genome Sequencing Center for Infectious Disease"/>
            <person name="Wu L."/>
            <person name="Ma J."/>
        </authorList>
    </citation>
    <scope>NUCLEOTIDE SEQUENCE [LARGE SCALE GENOMIC DNA]</scope>
    <source>
        <strain evidence="6">JCM 11896</strain>
    </source>
</reference>
<dbReference type="PANTHER" id="PTHR42715">
    <property type="entry name" value="BETA-GLUCOSIDASE"/>
    <property type="match status" value="1"/>
</dbReference>
<dbReference type="InterPro" id="IPR026891">
    <property type="entry name" value="Fn3-like"/>
</dbReference>
<dbReference type="PANTHER" id="PTHR42715:SF10">
    <property type="entry name" value="BETA-GLUCOSIDASE"/>
    <property type="match status" value="1"/>
</dbReference>
<protein>
    <submittedName>
        <fullName evidence="5">Glycoside hydrolase family 3 C-terminal domain-containing protein</fullName>
    </submittedName>
</protein>
<dbReference type="Pfam" id="PF00933">
    <property type="entry name" value="Glyco_hydro_3"/>
    <property type="match status" value="1"/>
</dbReference>
<evidence type="ECO:0000256" key="3">
    <source>
        <dbReference type="SAM" id="MobiDB-lite"/>
    </source>
</evidence>
<dbReference type="SMART" id="SM01217">
    <property type="entry name" value="Fn3_like"/>
    <property type="match status" value="1"/>
</dbReference>
<dbReference type="Pfam" id="PF01915">
    <property type="entry name" value="Glyco_hydro_3_C"/>
    <property type="match status" value="1"/>
</dbReference>
<comment type="caution">
    <text evidence="5">The sequence shown here is derived from an EMBL/GenBank/DDBJ whole genome shotgun (WGS) entry which is preliminary data.</text>
</comment>
<dbReference type="InterPro" id="IPR013783">
    <property type="entry name" value="Ig-like_fold"/>
</dbReference>
<evidence type="ECO:0000259" key="4">
    <source>
        <dbReference type="SMART" id="SM01217"/>
    </source>
</evidence>
<dbReference type="InterPro" id="IPR017853">
    <property type="entry name" value="GH"/>
</dbReference>
<keyword evidence="2 5" id="KW-0378">Hydrolase</keyword>
<dbReference type="RefSeq" id="WP_344020063.1">
    <property type="nucleotide sequence ID" value="NZ_BAAAJK010000006.1"/>
</dbReference>
<dbReference type="SUPFAM" id="SSF51445">
    <property type="entry name" value="(Trans)glycosidases"/>
    <property type="match status" value="1"/>
</dbReference>
<evidence type="ECO:0000256" key="2">
    <source>
        <dbReference type="ARBA" id="ARBA00022801"/>
    </source>
</evidence>
<evidence type="ECO:0000313" key="6">
    <source>
        <dbReference type="Proteomes" id="UP001501414"/>
    </source>
</evidence>
<dbReference type="PRINTS" id="PR00133">
    <property type="entry name" value="GLHYDRLASE3"/>
</dbReference>
<dbReference type="InterPro" id="IPR050288">
    <property type="entry name" value="Cellulose_deg_GH3"/>
</dbReference>
<dbReference type="InterPro" id="IPR001764">
    <property type="entry name" value="Glyco_hydro_3_N"/>
</dbReference>
<evidence type="ECO:0000313" key="5">
    <source>
        <dbReference type="EMBL" id="GAA1384928.1"/>
    </source>
</evidence>
<accession>A0ABP4I996</accession>
<dbReference type="Gene3D" id="3.20.20.300">
    <property type="entry name" value="Glycoside hydrolase, family 3, N-terminal domain"/>
    <property type="match status" value="1"/>
</dbReference>
<dbReference type="Proteomes" id="UP001501414">
    <property type="component" value="Unassembled WGS sequence"/>
</dbReference>